<comment type="caution">
    <text evidence="1">The sequence shown here is derived from an EMBL/GenBank/DDBJ whole genome shotgun (WGS) entry which is preliminary data.</text>
</comment>
<evidence type="ECO:0000313" key="1">
    <source>
        <dbReference type="EMBL" id="KUN80487.1"/>
    </source>
</evidence>
<name>A0A101SUM2_9ACTN</name>
<reference evidence="1 2" key="1">
    <citation type="submission" date="2015-10" db="EMBL/GenBank/DDBJ databases">
        <title>Draft genome sequence of Streptomyces griseoruber DSM 40281, type strain for the species Streptomyces griseoruber.</title>
        <authorList>
            <person name="Ruckert C."/>
            <person name="Winkler A."/>
            <person name="Kalinowski J."/>
            <person name="Kampfer P."/>
            <person name="Glaeser S."/>
        </authorList>
    </citation>
    <scope>NUCLEOTIDE SEQUENCE [LARGE SCALE GENOMIC DNA]</scope>
    <source>
        <strain evidence="1 2">DSM 40281</strain>
    </source>
</reference>
<proteinExistence type="predicted"/>
<keyword evidence="2" id="KW-1185">Reference proteome</keyword>
<organism evidence="1 2">
    <name type="scientific">Streptomyces griseoruber</name>
    <dbReference type="NCBI Taxonomy" id="1943"/>
    <lineage>
        <taxon>Bacteria</taxon>
        <taxon>Bacillati</taxon>
        <taxon>Actinomycetota</taxon>
        <taxon>Actinomycetes</taxon>
        <taxon>Kitasatosporales</taxon>
        <taxon>Streptomycetaceae</taxon>
        <taxon>Streptomyces</taxon>
    </lineage>
</organism>
<dbReference type="AlphaFoldDB" id="A0A101SUM2"/>
<dbReference type="STRING" id="1943.AQJ64_25740"/>
<protein>
    <submittedName>
        <fullName evidence="1">Uncharacterized protein</fullName>
    </submittedName>
</protein>
<dbReference type="Proteomes" id="UP000052982">
    <property type="component" value="Unassembled WGS sequence"/>
</dbReference>
<dbReference type="EMBL" id="LMWW01000042">
    <property type="protein sequence ID" value="KUN80487.1"/>
    <property type="molecule type" value="Genomic_DNA"/>
</dbReference>
<sequence>MTAGPRPGGGARIGFTVAGSRLLPGAGWVLLPEITGSAKAPIPRAGHRSVPSVRVILCFAWWVSKQYRGRPLRHARH</sequence>
<gene>
    <name evidence="1" type="ORF">AQJ64_25740</name>
</gene>
<accession>A0A101SUM2</accession>
<evidence type="ECO:0000313" key="2">
    <source>
        <dbReference type="Proteomes" id="UP000052982"/>
    </source>
</evidence>